<keyword evidence="2" id="KW-1185">Reference proteome</keyword>
<evidence type="ECO:0000313" key="1">
    <source>
        <dbReference type="EMBL" id="TCI12393.1"/>
    </source>
</evidence>
<dbReference type="Gene3D" id="2.60.120.10">
    <property type="entry name" value="Jelly Rolls"/>
    <property type="match status" value="1"/>
</dbReference>
<dbReference type="InterPro" id="IPR014710">
    <property type="entry name" value="RmlC-like_jellyroll"/>
</dbReference>
<accession>A0A4R0YST0</accession>
<organism evidence="1 2">
    <name type="scientific">Dyella soli</name>
    <dbReference type="NCBI Taxonomy" id="522319"/>
    <lineage>
        <taxon>Bacteria</taxon>
        <taxon>Pseudomonadati</taxon>
        <taxon>Pseudomonadota</taxon>
        <taxon>Gammaproteobacteria</taxon>
        <taxon>Lysobacterales</taxon>
        <taxon>Rhodanobacteraceae</taxon>
        <taxon>Dyella</taxon>
    </lineage>
</organism>
<dbReference type="EMBL" id="SJTG01000001">
    <property type="protein sequence ID" value="TCI12393.1"/>
    <property type="molecule type" value="Genomic_DNA"/>
</dbReference>
<dbReference type="PANTHER" id="PTHR37943">
    <property type="entry name" value="PROTEIN VES"/>
    <property type="match status" value="1"/>
</dbReference>
<protein>
    <submittedName>
        <fullName evidence="1">HutD family protein</fullName>
    </submittedName>
</protein>
<gene>
    <name evidence="1" type="ORF">EZM97_03325</name>
</gene>
<dbReference type="Pfam" id="PF05962">
    <property type="entry name" value="HutD"/>
    <property type="match status" value="1"/>
</dbReference>
<evidence type="ECO:0000313" key="2">
    <source>
        <dbReference type="Proteomes" id="UP000291822"/>
    </source>
</evidence>
<dbReference type="RefSeq" id="WP_131150827.1">
    <property type="nucleotide sequence ID" value="NZ_SJTG01000001.1"/>
</dbReference>
<sequence length="188" mass="20316">MTQLHRLPTDALRVEPWANGGGSTTVLATGPDGSAWQWRLSLAQIDQDSDFSTLADTRRQFVPLDAPVSLHFAHDKVTPLLRLQRASFDGVDAPRAVLADGPTRAFNLMLRGQAEGEVIARPLNGAMVMSGSTSARWFMHVLAGQATLKTGDEQLPLAQGESAWIEPVGGQSWRIDGGGEIVLVRLNH</sequence>
<dbReference type="PANTHER" id="PTHR37943:SF1">
    <property type="entry name" value="PROTEIN VES"/>
    <property type="match status" value="1"/>
</dbReference>
<dbReference type="InterPro" id="IPR011051">
    <property type="entry name" value="RmlC_Cupin_sf"/>
</dbReference>
<dbReference type="SUPFAM" id="SSF51182">
    <property type="entry name" value="RmlC-like cupins"/>
    <property type="match status" value="1"/>
</dbReference>
<name>A0A4R0YST0_9GAMM</name>
<reference evidence="1 2" key="1">
    <citation type="submission" date="2019-02" db="EMBL/GenBank/DDBJ databases">
        <title>Dyella amyloliquefaciens sp. nov., isolated from forest soil.</title>
        <authorList>
            <person name="Gao Z.-H."/>
            <person name="Qiu L.-H."/>
        </authorList>
    </citation>
    <scope>NUCLEOTIDE SEQUENCE [LARGE SCALE GENOMIC DNA]</scope>
    <source>
        <strain evidence="1 2">KACC 12747</strain>
    </source>
</reference>
<dbReference type="AlphaFoldDB" id="A0A4R0YST0"/>
<dbReference type="InterPro" id="IPR010282">
    <property type="entry name" value="Uncharacterised_HutD/Ves"/>
</dbReference>
<dbReference type="Proteomes" id="UP000291822">
    <property type="component" value="Unassembled WGS sequence"/>
</dbReference>
<proteinExistence type="predicted"/>
<comment type="caution">
    <text evidence="1">The sequence shown here is derived from an EMBL/GenBank/DDBJ whole genome shotgun (WGS) entry which is preliminary data.</text>
</comment>